<feature type="transmembrane region" description="Helical" evidence="1">
    <location>
        <begin position="171"/>
        <end position="192"/>
    </location>
</feature>
<name>A0A317C5W2_9GAMM</name>
<gene>
    <name evidence="2" type="ORF">DKT75_18990</name>
</gene>
<comment type="caution">
    <text evidence="2">The sequence shown here is derived from an EMBL/GenBank/DDBJ whole genome shotgun (WGS) entry which is preliminary data.</text>
</comment>
<dbReference type="EMBL" id="QGKL01000042">
    <property type="protein sequence ID" value="PWQ94008.1"/>
    <property type="molecule type" value="Genomic_DNA"/>
</dbReference>
<keyword evidence="3" id="KW-1185">Reference proteome</keyword>
<evidence type="ECO:0000256" key="1">
    <source>
        <dbReference type="SAM" id="Phobius"/>
    </source>
</evidence>
<dbReference type="Pfam" id="PF13803">
    <property type="entry name" value="DUF4184"/>
    <property type="match status" value="1"/>
</dbReference>
<keyword evidence="1" id="KW-0812">Transmembrane</keyword>
<dbReference type="InterPro" id="IPR025238">
    <property type="entry name" value="DUF4184"/>
</dbReference>
<protein>
    <recommendedName>
        <fullName evidence="4">DUF4184 domain-containing protein</fullName>
    </recommendedName>
</protein>
<sequence length="283" mass="32144">MRENVLTNKKNYTMPFTLSHPVVSIPLRRYLGNFGILSALFIGAMCPDFVYMLPPEFVYYYRLESHSLMGLFTVCLPLGVGFFYLYHLLMAPVVTSIFPKPLKHRLPQHLLLGRCPPSNNAHAVIVSILIGAATHIIWDAFTHENALTDSLTWFSTPLLKLDGYQIMPFRVFQHVSTVGGLVLLGWWIYRWYKMTTPMQQLAWQPSLITQRCALLLILLIPGLAGLFYTYINMPSSNVLWGLHSLQHGIKFGIVGGGAVFIITSAIVGVFYQWLLYRENKFAS</sequence>
<feature type="transmembrane region" description="Helical" evidence="1">
    <location>
        <begin position="213"/>
        <end position="231"/>
    </location>
</feature>
<evidence type="ECO:0008006" key="4">
    <source>
        <dbReference type="Google" id="ProtNLM"/>
    </source>
</evidence>
<organism evidence="2 3">
    <name type="scientific">Leucothrix arctica</name>
    <dbReference type="NCBI Taxonomy" id="1481894"/>
    <lineage>
        <taxon>Bacteria</taxon>
        <taxon>Pseudomonadati</taxon>
        <taxon>Pseudomonadota</taxon>
        <taxon>Gammaproteobacteria</taxon>
        <taxon>Thiotrichales</taxon>
        <taxon>Thiotrichaceae</taxon>
        <taxon>Leucothrix</taxon>
    </lineage>
</organism>
<accession>A0A317C5W2</accession>
<feature type="transmembrane region" description="Helical" evidence="1">
    <location>
        <begin position="251"/>
        <end position="274"/>
    </location>
</feature>
<proteinExistence type="predicted"/>
<feature type="transmembrane region" description="Helical" evidence="1">
    <location>
        <begin position="119"/>
        <end position="138"/>
    </location>
</feature>
<dbReference type="AlphaFoldDB" id="A0A317C5W2"/>
<reference evidence="2 3" key="1">
    <citation type="submission" date="2018-05" db="EMBL/GenBank/DDBJ databases">
        <title>Leucothrix arctica sp. nov., isolated from Arctic seawater.</title>
        <authorList>
            <person name="Choi A."/>
            <person name="Baek K."/>
        </authorList>
    </citation>
    <scope>NUCLEOTIDE SEQUENCE [LARGE SCALE GENOMIC DNA]</scope>
    <source>
        <strain evidence="2 3">IMCC9719</strain>
    </source>
</reference>
<evidence type="ECO:0000313" key="2">
    <source>
        <dbReference type="EMBL" id="PWQ94008.1"/>
    </source>
</evidence>
<evidence type="ECO:0000313" key="3">
    <source>
        <dbReference type="Proteomes" id="UP000245506"/>
    </source>
</evidence>
<feature type="transmembrane region" description="Helical" evidence="1">
    <location>
        <begin position="71"/>
        <end position="98"/>
    </location>
</feature>
<keyword evidence="1" id="KW-0472">Membrane</keyword>
<feature type="transmembrane region" description="Helical" evidence="1">
    <location>
        <begin position="30"/>
        <end position="51"/>
    </location>
</feature>
<dbReference type="Proteomes" id="UP000245506">
    <property type="component" value="Unassembled WGS sequence"/>
</dbReference>
<keyword evidence="1" id="KW-1133">Transmembrane helix</keyword>